<feature type="transmembrane region" description="Helical" evidence="3">
    <location>
        <begin position="87"/>
        <end position="111"/>
    </location>
</feature>
<evidence type="ECO:0000256" key="3">
    <source>
        <dbReference type="SAM" id="Phobius"/>
    </source>
</evidence>
<name>A0A8H8A0B6_9FUNG</name>
<keyword evidence="3" id="KW-0812">Transmembrane</keyword>
<accession>A0A8H8A0B6</accession>
<gene>
    <name evidence="4" type="ORF">BJ554DRAFT_4125</name>
</gene>
<feature type="non-terminal residue" evidence="4">
    <location>
        <position position="1"/>
    </location>
</feature>
<feature type="transmembrane region" description="Helical" evidence="3">
    <location>
        <begin position="416"/>
        <end position="433"/>
    </location>
</feature>
<evidence type="ECO:0000313" key="4">
    <source>
        <dbReference type="EMBL" id="KAG5462671.1"/>
    </source>
</evidence>
<feature type="region of interest" description="Disordered" evidence="2">
    <location>
        <begin position="660"/>
        <end position="699"/>
    </location>
</feature>
<dbReference type="PANTHER" id="PTHR42032:SF1">
    <property type="entry name" value="YALI0E30679P"/>
    <property type="match status" value="1"/>
</dbReference>
<feature type="region of interest" description="Disordered" evidence="2">
    <location>
        <begin position="171"/>
        <end position="247"/>
    </location>
</feature>
<dbReference type="PANTHER" id="PTHR42032">
    <property type="entry name" value="YALI0E30679P"/>
    <property type="match status" value="1"/>
</dbReference>
<dbReference type="AlphaFoldDB" id="A0A8H8A0B6"/>
<keyword evidence="3" id="KW-1133">Transmembrane helix</keyword>
<evidence type="ECO:0000313" key="5">
    <source>
        <dbReference type="Proteomes" id="UP000673691"/>
    </source>
</evidence>
<proteinExistence type="predicted"/>
<feature type="transmembrane region" description="Helical" evidence="3">
    <location>
        <begin position="622"/>
        <end position="642"/>
    </location>
</feature>
<reference evidence="4 5" key="1">
    <citation type="journal article" name="Sci. Rep.">
        <title>Genome-scale phylogenetic analyses confirm Olpidium as the closest living zoosporic fungus to the non-flagellated, terrestrial fungi.</title>
        <authorList>
            <person name="Chang Y."/>
            <person name="Rochon D."/>
            <person name="Sekimoto S."/>
            <person name="Wang Y."/>
            <person name="Chovatia M."/>
            <person name="Sandor L."/>
            <person name="Salamov A."/>
            <person name="Grigoriev I.V."/>
            <person name="Stajich J.E."/>
            <person name="Spatafora J.W."/>
        </authorList>
    </citation>
    <scope>NUCLEOTIDE SEQUENCE [LARGE SCALE GENOMIC DNA]</scope>
    <source>
        <strain evidence="4">S191</strain>
    </source>
</reference>
<dbReference type="EMBL" id="JAEFCI010001796">
    <property type="protein sequence ID" value="KAG5462671.1"/>
    <property type="molecule type" value="Genomic_DNA"/>
</dbReference>
<feature type="transmembrane region" description="Helical" evidence="3">
    <location>
        <begin position="453"/>
        <end position="471"/>
    </location>
</feature>
<evidence type="ECO:0000256" key="2">
    <source>
        <dbReference type="SAM" id="MobiDB-lite"/>
    </source>
</evidence>
<keyword evidence="1" id="KW-0175">Coiled coil</keyword>
<protein>
    <submittedName>
        <fullName evidence="4">Uncharacterized protein</fullName>
    </submittedName>
</protein>
<keyword evidence="3" id="KW-0472">Membrane</keyword>
<sequence>KREEAAEGARRITARPPELFPEAATHRARAPSFPARATGARSCLAGCLVAAALCTRRPRPIKGPARCAASPGCRRHRGPPNGLLAHAVVNVALVSLDAVVAVVLDLVVVVGRRRRVAGRRRRGFAGGGGAGGGAGWGAGCGVANGAGIGSGAPGPRKFFGGGAAGVERWQNGTSVHDGAPRLAAAGPDLPPRCLRPLRTSPPPPRSTGEERERRQTGRHSARNGDLPPPPPPPPPPHRGPRDSPFFARKSVAPGAETRDRGKSLAGVAPATAGGGLWDGFLPYGHSWPTILAVVPPLGSVFFGNSDAWSDFLLISLVAIFLYHVTKGVWTGKGGASFRAVLEAARCVRHGEIRASTGVLCLTPGSSCETVPWDLYYAAAERVAAAESHITRATDQPDGQADVRGEQAAASLRRQKYILLLLVVLSPLFGGWLLHAARASLSEYDKHFSNFNVFIFVMAASIRPLAHVVALAKWRALTLQHQAHFPHSEVDLLNQRIRALEAELASLAEAAASTRKATEDATMEAVAPGLEQLTRAIKKGERRDVFLRGYSEERFHRLENRVREQEKVLQLAAVQITTVRAIVDHLASMTQAGGEGCGGSPREADGKARRLLLLRRRPSASSLLASAVLLPVTSAAWFLGIVLRRLPAWTFLSTARPELRPVANGGLRRDGDDDDDDDEPALAGDSPRAGQRGRSLRHPG</sequence>
<feature type="coiled-coil region" evidence="1">
    <location>
        <begin position="489"/>
        <end position="516"/>
    </location>
</feature>
<feature type="compositionally biased region" description="Pro residues" evidence="2">
    <location>
        <begin position="226"/>
        <end position="237"/>
    </location>
</feature>
<keyword evidence="5" id="KW-1185">Reference proteome</keyword>
<dbReference type="OrthoDB" id="10263751at2759"/>
<evidence type="ECO:0000256" key="1">
    <source>
        <dbReference type="SAM" id="Coils"/>
    </source>
</evidence>
<dbReference type="Proteomes" id="UP000673691">
    <property type="component" value="Unassembled WGS sequence"/>
</dbReference>
<organism evidence="4 5">
    <name type="scientific">Olpidium bornovanus</name>
    <dbReference type="NCBI Taxonomy" id="278681"/>
    <lineage>
        <taxon>Eukaryota</taxon>
        <taxon>Fungi</taxon>
        <taxon>Fungi incertae sedis</taxon>
        <taxon>Olpidiomycota</taxon>
        <taxon>Olpidiomycotina</taxon>
        <taxon>Olpidiomycetes</taxon>
        <taxon>Olpidiales</taxon>
        <taxon>Olpidiaceae</taxon>
        <taxon>Olpidium</taxon>
    </lineage>
</organism>
<comment type="caution">
    <text evidence="4">The sequence shown here is derived from an EMBL/GenBank/DDBJ whole genome shotgun (WGS) entry which is preliminary data.</text>
</comment>